<organism evidence="4 5">
    <name type="scientific">Limnohabitans curvus</name>
    <dbReference type="NCBI Taxonomy" id="323423"/>
    <lineage>
        <taxon>Bacteria</taxon>
        <taxon>Pseudomonadati</taxon>
        <taxon>Pseudomonadota</taxon>
        <taxon>Betaproteobacteria</taxon>
        <taxon>Burkholderiales</taxon>
        <taxon>Comamonadaceae</taxon>
        <taxon>Limnohabitans</taxon>
    </lineage>
</organism>
<comment type="caution">
    <text evidence="4">The sequence shown here is derived from an EMBL/GenBank/DDBJ whole genome shotgun (WGS) entry which is preliminary data.</text>
</comment>
<feature type="domain" description="Tyr recombinase" evidence="3">
    <location>
        <begin position="202"/>
        <end position="399"/>
    </location>
</feature>
<dbReference type="GO" id="GO:0006310">
    <property type="term" value="P:DNA recombination"/>
    <property type="evidence" value="ECO:0007669"/>
    <property type="project" value="UniProtKB-KW"/>
</dbReference>
<dbReference type="EMBL" id="NESP01000001">
    <property type="protein sequence ID" value="PUE59710.1"/>
    <property type="molecule type" value="Genomic_DNA"/>
</dbReference>
<dbReference type="Proteomes" id="UP000251341">
    <property type="component" value="Unassembled WGS sequence"/>
</dbReference>
<name>A0A315EP77_9BURK</name>
<dbReference type="GO" id="GO:0003677">
    <property type="term" value="F:DNA binding"/>
    <property type="evidence" value="ECO:0007669"/>
    <property type="project" value="UniProtKB-KW"/>
</dbReference>
<dbReference type="Gene3D" id="1.10.150.130">
    <property type="match status" value="1"/>
</dbReference>
<gene>
    <name evidence="4" type="ORF">B9Z44_09045</name>
</gene>
<dbReference type="GO" id="GO:0015074">
    <property type="term" value="P:DNA integration"/>
    <property type="evidence" value="ECO:0007669"/>
    <property type="project" value="InterPro"/>
</dbReference>
<dbReference type="SUPFAM" id="SSF56349">
    <property type="entry name" value="DNA breaking-rejoining enzymes"/>
    <property type="match status" value="1"/>
</dbReference>
<keyword evidence="5" id="KW-1185">Reference proteome</keyword>
<keyword evidence="2" id="KW-0233">DNA recombination</keyword>
<dbReference type="InterPro" id="IPR010998">
    <property type="entry name" value="Integrase_recombinase_N"/>
</dbReference>
<keyword evidence="1" id="KW-0238">DNA-binding</keyword>
<evidence type="ECO:0000313" key="5">
    <source>
        <dbReference type="Proteomes" id="UP000251341"/>
    </source>
</evidence>
<dbReference type="InterPro" id="IPR011010">
    <property type="entry name" value="DNA_brk_join_enz"/>
</dbReference>
<reference evidence="4 5" key="1">
    <citation type="submission" date="2017-04" db="EMBL/GenBank/DDBJ databases">
        <title>Unexpected and diverse lifestyles within the genus Limnohabitans.</title>
        <authorList>
            <person name="Kasalicky V."/>
            <person name="Mehrshad M."/>
            <person name="Andrei S.-A."/>
            <person name="Salcher M."/>
            <person name="Kratochvilova H."/>
            <person name="Simek K."/>
            <person name="Ghai R."/>
        </authorList>
    </citation>
    <scope>NUCLEOTIDE SEQUENCE [LARGE SCALE GENOMIC DNA]</scope>
    <source>
        <strain evidence="4 5">MWH-C5</strain>
    </source>
</reference>
<dbReference type="InterPro" id="IPR002104">
    <property type="entry name" value="Integrase_catalytic"/>
</dbReference>
<protein>
    <recommendedName>
        <fullName evidence="3">Tyr recombinase domain-containing protein</fullName>
    </recommendedName>
</protein>
<evidence type="ECO:0000259" key="3">
    <source>
        <dbReference type="PROSITE" id="PS51898"/>
    </source>
</evidence>
<proteinExistence type="predicted"/>
<dbReference type="Gene3D" id="1.10.443.10">
    <property type="entry name" value="Intergrase catalytic core"/>
    <property type="match status" value="1"/>
</dbReference>
<dbReference type="InterPro" id="IPR013762">
    <property type="entry name" value="Integrase-like_cat_sf"/>
</dbReference>
<evidence type="ECO:0000256" key="2">
    <source>
        <dbReference type="ARBA" id="ARBA00023172"/>
    </source>
</evidence>
<sequence>MHGYPSKLAVYKITASKYWQVRCWVAGRTHKRSTKTTSLPIAQRFARWFYEDLLVKQLAPQAAVQTAASATKHQLTFGALAAQVYADEQARVERGEFGAGSLRMFRNRLDAQVLPRFGMMLANNIDYAALQEFSRTLSVKYSTTTVSHYLIVVRKVLAHAVRIGQLEQLPEFPKIKIKAASRGAFTPTEYWQLLRAARALRGQKHPNSKQDLRKRIKQCYNDHTMPPDIAWAIGFMVNSFIRPGDLTKIRHRHIELVRGSTNTYLRLTLPETKLHTAPIVTLYPAVRIYQQIVQHQAQHNRAKPNDYIFLPDITNRNYALTVLSFMFNWVLQHTGLKLNPHGHPRSLYSLRHSAITFRLLYGQGIDLVTLARNARTSVEVINNHYASTVTGEQNIAMLQSRRTHTT</sequence>
<dbReference type="AlphaFoldDB" id="A0A315EP77"/>
<evidence type="ECO:0000313" key="4">
    <source>
        <dbReference type="EMBL" id="PUE59710.1"/>
    </source>
</evidence>
<accession>A0A315EP77</accession>
<evidence type="ECO:0000256" key="1">
    <source>
        <dbReference type="ARBA" id="ARBA00023125"/>
    </source>
</evidence>
<dbReference type="PROSITE" id="PS51898">
    <property type="entry name" value="TYR_RECOMBINASE"/>
    <property type="match status" value="1"/>
</dbReference>